<feature type="domain" description="F5/8 type C" evidence="6">
    <location>
        <begin position="401"/>
        <end position="501"/>
    </location>
</feature>
<protein>
    <recommendedName>
        <fullName evidence="2">alpha-L-fucosidase</fullName>
        <ecNumber evidence="2">3.2.1.51</ecNumber>
    </recommendedName>
</protein>
<dbReference type="InterPro" id="IPR000933">
    <property type="entry name" value="Glyco_hydro_29"/>
</dbReference>
<evidence type="ECO:0000259" key="7">
    <source>
        <dbReference type="Pfam" id="PF01120"/>
    </source>
</evidence>
<feature type="domain" description="Glycoside hydrolase family 29 N-terminal" evidence="7">
    <location>
        <begin position="88"/>
        <end position="371"/>
    </location>
</feature>
<dbReference type="Pfam" id="PF01120">
    <property type="entry name" value="Alpha_L_fucos"/>
    <property type="match status" value="1"/>
</dbReference>
<dbReference type="EC" id="3.2.1.51" evidence="2"/>
<gene>
    <name evidence="8" type="ORF">QQ008_08910</name>
</gene>
<comment type="similarity">
    <text evidence="1">Belongs to the glycosyl hydrolase 29 family.</text>
</comment>
<comment type="caution">
    <text evidence="8">The sequence shown here is derived from an EMBL/GenBank/DDBJ whole genome shotgun (WGS) entry which is preliminary data.</text>
</comment>
<organism evidence="8 9">
    <name type="scientific">Splendidivirga corallicola</name>
    <dbReference type="NCBI Taxonomy" id="3051826"/>
    <lineage>
        <taxon>Bacteria</taxon>
        <taxon>Pseudomonadati</taxon>
        <taxon>Bacteroidota</taxon>
        <taxon>Cytophagia</taxon>
        <taxon>Cytophagales</taxon>
        <taxon>Splendidivirgaceae</taxon>
        <taxon>Splendidivirga</taxon>
    </lineage>
</organism>
<evidence type="ECO:0000256" key="3">
    <source>
        <dbReference type="ARBA" id="ARBA00022729"/>
    </source>
</evidence>
<keyword evidence="9" id="KW-1185">Reference proteome</keyword>
<evidence type="ECO:0000313" key="9">
    <source>
        <dbReference type="Proteomes" id="UP001172082"/>
    </source>
</evidence>
<evidence type="ECO:0000313" key="8">
    <source>
        <dbReference type="EMBL" id="MDN5201480.1"/>
    </source>
</evidence>
<dbReference type="PROSITE" id="PS51257">
    <property type="entry name" value="PROKAR_LIPOPROTEIN"/>
    <property type="match status" value="1"/>
</dbReference>
<dbReference type="InterPro" id="IPR008979">
    <property type="entry name" value="Galactose-bd-like_sf"/>
</dbReference>
<dbReference type="SUPFAM" id="SSF49785">
    <property type="entry name" value="Galactose-binding domain-like"/>
    <property type="match status" value="2"/>
</dbReference>
<evidence type="ECO:0000256" key="4">
    <source>
        <dbReference type="ARBA" id="ARBA00022801"/>
    </source>
</evidence>
<evidence type="ECO:0000256" key="5">
    <source>
        <dbReference type="ARBA" id="ARBA00023295"/>
    </source>
</evidence>
<dbReference type="EMBL" id="JAUJEA010000003">
    <property type="protein sequence ID" value="MDN5201480.1"/>
    <property type="molecule type" value="Genomic_DNA"/>
</dbReference>
<dbReference type="SMART" id="SM00812">
    <property type="entry name" value="Alpha_L_fucos"/>
    <property type="match status" value="1"/>
</dbReference>
<proteinExistence type="inferred from homology"/>
<dbReference type="PANTHER" id="PTHR10030">
    <property type="entry name" value="ALPHA-L-FUCOSIDASE"/>
    <property type="match status" value="1"/>
</dbReference>
<keyword evidence="4" id="KW-0378">Hydrolase</keyword>
<dbReference type="InterPro" id="IPR000421">
    <property type="entry name" value="FA58C"/>
</dbReference>
<dbReference type="Proteomes" id="UP001172082">
    <property type="component" value="Unassembled WGS sequence"/>
</dbReference>
<dbReference type="SUPFAM" id="SSF51445">
    <property type="entry name" value="(Trans)glycosidases"/>
    <property type="match status" value="1"/>
</dbReference>
<keyword evidence="5" id="KW-0326">Glycosidase</keyword>
<dbReference type="Pfam" id="PF13287">
    <property type="entry name" value="Fn3_assoc"/>
    <property type="match status" value="1"/>
</dbReference>
<reference evidence="8" key="1">
    <citation type="submission" date="2023-06" db="EMBL/GenBank/DDBJ databases">
        <title>Genomic of Parafulvivirga corallium.</title>
        <authorList>
            <person name="Wang G."/>
        </authorList>
    </citation>
    <scope>NUCLEOTIDE SEQUENCE</scope>
    <source>
        <strain evidence="8">BMA10</strain>
    </source>
</reference>
<evidence type="ECO:0000259" key="6">
    <source>
        <dbReference type="Pfam" id="PF00754"/>
    </source>
</evidence>
<evidence type="ECO:0000256" key="2">
    <source>
        <dbReference type="ARBA" id="ARBA00012662"/>
    </source>
</evidence>
<dbReference type="InterPro" id="IPR026876">
    <property type="entry name" value="Fn3_assoc_repeat"/>
</dbReference>
<dbReference type="PANTHER" id="PTHR10030:SF37">
    <property type="entry name" value="ALPHA-L-FUCOSIDASE-RELATED"/>
    <property type="match status" value="1"/>
</dbReference>
<dbReference type="Gene3D" id="3.20.20.80">
    <property type="entry name" value="Glycosidases"/>
    <property type="match status" value="1"/>
</dbReference>
<keyword evidence="3" id="KW-0732">Signal</keyword>
<sequence>MLRFSVEKLLILALLGVIACVQTNEASYSNLVDIEPHDSEEVIIEKAANVAPSARQLAWQKLELTGFLHFGVNTFTDMEWGHGDEDPAIFNPTELDARQWVKVCKEAGMKLLIITAKHHDGFCLWPSKYTEHSVKNSPWKDGKGDVVQELAEACREMGMKLGVYLSPWDRHEQTYGTDAYNDYFVNQLTELLTNYGKIDEVWFDGANGEGPNGKKQVYDWERFYSTVRKLQPEAVIAVAGPDVRWVGTESGYGRSTEWSVVPANNKDQDEIAARSQQEAGIFRPQIDAMAEDLGSRDKILSAKQLAWYPSEVDVSIRPGWFYHKSQDNQVKTPEKLLDIYYSSVGKNSLLLLNIPPDKRGLIHENDVATLKGWRSAINATFEKNLLEDATVSVIEGGSAANIGNILDLNDESYWLADDNAERVILEIDLDKTMTFDRALLQEQITIGQRVEKFSLEAWLDGAWNEIARETTIGYKRLLRFDPVTTDKIRLIIHSARTNPAISSLGLFKSPPSVSIEPAGGVFIDDMTVILSSDDPAAKIRYTLDGSEPNEQSAIYEGPIVINKAVTLKAYAYIDNQRQSFVKRASFNQSKYGITLKNSFSEKYTAGGNLALTDGLTGSNSYGDDHWQGYEGDDLDAIIDLGSTRKINAISVNFLQDTKGWIFGPNQVIFSISEDGKSFTEIFRSEHEIPVEDQMVSIQTALAKTDGQSARYIQVLARNIGVCPAWHPGDGSKAWLFVDEITIK</sequence>
<name>A0ABT8KPL3_9BACT</name>
<dbReference type="Pfam" id="PF00754">
    <property type="entry name" value="F5_F8_type_C"/>
    <property type="match status" value="1"/>
</dbReference>
<dbReference type="Gene3D" id="2.60.120.260">
    <property type="entry name" value="Galactose-binding domain-like"/>
    <property type="match status" value="2"/>
</dbReference>
<dbReference type="InterPro" id="IPR017853">
    <property type="entry name" value="GH"/>
</dbReference>
<dbReference type="InterPro" id="IPR057739">
    <property type="entry name" value="Glyco_hydro_29_N"/>
</dbReference>
<evidence type="ECO:0000256" key="1">
    <source>
        <dbReference type="ARBA" id="ARBA00007951"/>
    </source>
</evidence>
<accession>A0ABT8KPL3</accession>